<reference evidence="1 2" key="1">
    <citation type="submission" date="2016-11" db="EMBL/GenBank/DDBJ databases">
        <title>Mixed transmission modes and dynamic genome evolution in an obligate animal-bacterial symbiosis.</title>
        <authorList>
            <person name="Russell S.L."/>
            <person name="Corbett-Detig R.B."/>
            <person name="Cavanaugh C.M."/>
        </authorList>
    </citation>
    <scope>NUCLEOTIDE SEQUENCE [LARGE SCALE GENOMIC DNA]</scope>
    <source>
        <strain evidence="1">Sp-SM6</strain>
    </source>
</reference>
<dbReference type="RefSeq" id="WP_078476210.1">
    <property type="nucleotide sequence ID" value="NZ_MPRK01000020.1"/>
</dbReference>
<comment type="caution">
    <text evidence="1">The sequence shown here is derived from an EMBL/GenBank/DDBJ whole genome shotgun (WGS) entry which is preliminary data.</text>
</comment>
<dbReference type="Proteomes" id="UP000190198">
    <property type="component" value="Unassembled WGS sequence"/>
</dbReference>
<keyword evidence="2" id="KW-1185">Reference proteome</keyword>
<protein>
    <submittedName>
        <fullName evidence="1">Uncharacterized protein</fullName>
    </submittedName>
</protein>
<sequence length="243" mass="27335">MSSLVIGIPTIANQALEIMKRVINENEKTQKITDQAAGPLPLASAMSDFFELASGIEQKEGPQPESEAISELAHYALDLLDRLASQLWHLDIHDQRDNMARLFASLAVWFARQNAMLENLQATADSFAILVNGEQDSGELANLSRLIDEVLESASDEIKTDEDRSDPWRPWRVLNLNSGVAATRALDTQLMQSIFEHMEHRLPYDLPGFFADGKRQMESQDVPQEVNNLISQYAEKWPFNSSH</sequence>
<dbReference type="OrthoDB" id="5760904at2"/>
<dbReference type="EMBL" id="MPRK01000020">
    <property type="protein sequence ID" value="OOZ42666.1"/>
    <property type="molecule type" value="Genomic_DNA"/>
</dbReference>
<dbReference type="AlphaFoldDB" id="A0A1T2LCJ0"/>
<organism evidence="1 2">
    <name type="scientific">Solemya elarraichensis gill symbiont</name>
    <dbReference type="NCBI Taxonomy" id="1918949"/>
    <lineage>
        <taxon>Bacteria</taxon>
        <taxon>Pseudomonadati</taxon>
        <taxon>Pseudomonadota</taxon>
        <taxon>Gammaproteobacteria</taxon>
        <taxon>sulfur-oxidizing symbionts</taxon>
    </lineage>
</organism>
<evidence type="ECO:0000313" key="2">
    <source>
        <dbReference type="Proteomes" id="UP000190198"/>
    </source>
</evidence>
<evidence type="ECO:0000313" key="1">
    <source>
        <dbReference type="EMBL" id="OOZ42666.1"/>
    </source>
</evidence>
<proteinExistence type="predicted"/>
<gene>
    <name evidence="1" type="ORF">BOW52_02090</name>
</gene>
<accession>A0A1T2LCJ0</accession>
<name>A0A1T2LCJ0_9GAMM</name>